<dbReference type="RefSeq" id="WP_125569468.1">
    <property type="nucleotide sequence ID" value="NZ_AP019307.1"/>
</dbReference>
<dbReference type="InterPro" id="IPR000182">
    <property type="entry name" value="GNAT_dom"/>
</dbReference>
<keyword evidence="2" id="KW-0808">Transferase</keyword>
<dbReference type="OrthoDB" id="9795199at2"/>
<dbReference type="InterPro" id="IPR016181">
    <property type="entry name" value="Acyl_CoA_acyltransferase"/>
</dbReference>
<dbReference type="Proteomes" id="UP000271573">
    <property type="component" value="Chromosome"/>
</dbReference>
<dbReference type="GO" id="GO:1990189">
    <property type="term" value="F:protein N-terminal-serine acetyltransferase activity"/>
    <property type="evidence" value="ECO:0007669"/>
    <property type="project" value="TreeGrafter"/>
</dbReference>
<dbReference type="AlphaFoldDB" id="A0A3G9J542"/>
<feature type="domain" description="N-acetyltransferase" evidence="1">
    <location>
        <begin position="23"/>
        <end position="183"/>
    </location>
</feature>
<dbReference type="EMBL" id="AP019307">
    <property type="protein sequence ID" value="BBH18119.1"/>
    <property type="molecule type" value="Genomic_DNA"/>
</dbReference>
<dbReference type="PANTHER" id="PTHR43441">
    <property type="entry name" value="RIBOSOMAL-PROTEIN-SERINE ACETYLTRANSFERASE"/>
    <property type="match status" value="1"/>
</dbReference>
<name>A0A3G9J542_9ACTN</name>
<evidence type="ECO:0000313" key="2">
    <source>
        <dbReference type="EMBL" id="BBH18119.1"/>
    </source>
</evidence>
<dbReference type="PROSITE" id="PS51186">
    <property type="entry name" value="GNAT"/>
    <property type="match status" value="1"/>
</dbReference>
<protein>
    <submittedName>
        <fullName evidence="2">N-acetyltransferase</fullName>
    </submittedName>
</protein>
<dbReference type="KEGG" id="nbe:Back2_24060"/>
<organism evidence="2 3">
    <name type="scientific">Nocardioides baekrokdamisoli</name>
    <dbReference type="NCBI Taxonomy" id="1804624"/>
    <lineage>
        <taxon>Bacteria</taxon>
        <taxon>Bacillati</taxon>
        <taxon>Actinomycetota</taxon>
        <taxon>Actinomycetes</taxon>
        <taxon>Propionibacteriales</taxon>
        <taxon>Nocardioidaceae</taxon>
        <taxon>Nocardioides</taxon>
    </lineage>
</organism>
<reference evidence="2 3" key="1">
    <citation type="submission" date="2018-11" db="EMBL/GenBank/DDBJ databases">
        <title>Complete genome sequence of Nocardioides baekrokdamisoli strain KCTC 39748.</title>
        <authorList>
            <person name="Kang S.W."/>
            <person name="Lee K.C."/>
            <person name="Kim K.K."/>
            <person name="Kim J.S."/>
            <person name="Kim D.S."/>
            <person name="Ko S.H."/>
            <person name="Yang S.H."/>
            <person name="Shin Y.K."/>
            <person name="Lee J.S."/>
        </authorList>
    </citation>
    <scope>NUCLEOTIDE SEQUENCE [LARGE SCALE GENOMIC DNA]</scope>
    <source>
        <strain evidence="2 3">KCTC 39748</strain>
    </source>
</reference>
<gene>
    <name evidence="2" type="ORF">Back2_24060</name>
</gene>
<dbReference type="Gene3D" id="3.40.630.30">
    <property type="match status" value="1"/>
</dbReference>
<sequence length="222" mass="25337">MTDLTTWAPRERPDAVTLEGRYVRIEPLSSAHYSDLYALTCADAPDVDWTYLPAVEPIGLANFWMTMAPLVDSEDDIAFAVVPLEGPSAGRVAGTMSYLRIEPRHGQVEVGWVLLGDGLRGTRAATEAFHLLMKYAFDDLGYRRFEWKCDSANEPSRAAAWRLGFTHEGTFRHHMVLKGRNRDTDWFSITDDEWPSVRERHQAWLTPDNFDEAGQQRHRLAR</sequence>
<dbReference type="SUPFAM" id="SSF55729">
    <property type="entry name" value="Acyl-CoA N-acyltransferases (Nat)"/>
    <property type="match status" value="1"/>
</dbReference>
<accession>A0A3G9J542</accession>
<dbReference type="GO" id="GO:0008999">
    <property type="term" value="F:protein-N-terminal-alanine acetyltransferase activity"/>
    <property type="evidence" value="ECO:0007669"/>
    <property type="project" value="TreeGrafter"/>
</dbReference>
<proteinExistence type="predicted"/>
<dbReference type="FunFam" id="3.40.630.30:FF:000047">
    <property type="entry name" value="Acetyltransferase, GNAT family"/>
    <property type="match status" value="1"/>
</dbReference>
<dbReference type="InterPro" id="IPR051908">
    <property type="entry name" value="Ribosomal_N-acetyltransferase"/>
</dbReference>
<evidence type="ECO:0000259" key="1">
    <source>
        <dbReference type="PROSITE" id="PS51186"/>
    </source>
</evidence>
<dbReference type="PANTHER" id="PTHR43441:SF2">
    <property type="entry name" value="FAMILY ACETYLTRANSFERASE, PUTATIVE (AFU_ORTHOLOGUE AFUA_7G00850)-RELATED"/>
    <property type="match status" value="1"/>
</dbReference>
<keyword evidence="3" id="KW-1185">Reference proteome</keyword>
<evidence type="ECO:0000313" key="3">
    <source>
        <dbReference type="Proteomes" id="UP000271573"/>
    </source>
</evidence>
<dbReference type="Pfam" id="PF13302">
    <property type="entry name" value="Acetyltransf_3"/>
    <property type="match status" value="1"/>
</dbReference>